<dbReference type="RefSeq" id="WP_241054145.1">
    <property type="nucleotide sequence ID" value="NZ_JAKZBV010000001.1"/>
</dbReference>
<gene>
    <name evidence="2" type="ORF">L0M17_11765</name>
</gene>
<dbReference type="PROSITE" id="PS51257">
    <property type="entry name" value="PROKAR_LIPOPROTEIN"/>
    <property type="match status" value="1"/>
</dbReference>
<keyword evidence="3" id="KW-1185">Reference proteome</keyword>
<comment type="caution">
    <text evidence="2">The sequence shown here is derived from an EMBL/GenBank/DDBJ whole genome shotgun (WGS) entry which is preliminary data.</text>
</comment>
<sequence length="185" mass="18393">MPRMTAPLRDRRGGLIGVIAVVALLLAGCSDSGTTNAQSASSPTASATPAATATDTASPTVSASDTPSSSASSTVNALVPGFPTKVIPIMPGSTPLSTSYDATTNPAKASLIASTSATSAQILSYYSGQFTGQGFTAVSPTKVGSTDSQDFVRSNGKETVNVAVVVVDGRTTYTVGASVNPSALQ</sequence>
<evidence type="ECO:0000313" key="3">
    <source>
        <dbReference type="Proteomes" id="UP001202922"/>
    </source>
</evidence>
<reference evidence="2 3" key="1">
    <citation type="submission" date="2022-03" db="EMBL/GenBank/DDBJ databases">
        <title>Sinomonas sp. isolated from a soil.</title>
        <authorList>
            <person name="Han J."/>
            <person name="Kim D.-U."/>
        </authorList>
    </citation>
    <scope>NUCLEOTIDE SEQUENCE [LARGE SCALE GENOMIC DNA]</scope>
    <source>
        <strain evidence="2 3">5-5</strain>
    </source>
</reference>
<dbReference type="EMBL" id="JAKZBV010000001">
    <property type="protein sequence ID" value="MCH6470643.1"/>
    <property type="molecule type" value="Genomic_DNA"/>
</dbReference>
<accession>A0ABS9U1R7</accession>
<evidence type="ECO:0000313" key="2">
    <source>
        <dbReference type="EMBL" id="MCH6470643.1"/>
    </source>
</evidence>
<protein>
    <recommendedName>
        <fullName evidence="4">Lipoprotein</fullName>
    </recommendedName>
</protein>
<proteinExistence type="predicted"/>
<dbReference type="Proteomes" id="UP001202922">
    <property type="component" value="Unassembled WGS sequence"/>
</dbReference>
<feature type="region of interest" description="Disordered" evidence="1">
    <location>
        <begin position="34"/>
        <end position="75"/>
    </location>
</feature>
<evidence type="ECO:0000256" key="1">
    <source>
        <dbReference type="SAM" id="MobiDB-lite"/>
    </source>
</evidence>
<name>A0ABS9U1R7_9MICC</name>
<organism evidence="2 3">
    <name type="scientific">Sinomonas terrae</name>
    <dbReference type="NCBI Taxonomy" id="2908838"/>
    <lineage>
        <taxon>Bacteria</taxon>
        <taxon>Bacillati</taxon>
        <taxon>Actinomycetota</taxon>
        <taxon>Actinomycetes</taxon>
        <taxon>Micrococcales</taxon>
        <taxon>Micrococcaceae</taxon>
        <taxon>Sinomonas</taxon>
    </lineage>
</organism>
<evidence type="ECO:0008006" key="4">
    <source>
        <dbReference type="Google" id="ProtNLM"/>
    </source>
</evidence>